<dbReference type="InterPro" id="IPR013783">
    <property type="entry name" value="Ig-like_fold"/>
</dbReference>
<dbReference type="InterPro" id="IPR035986">
    <property type="entry name" value="PKD_dom_sf"/>
</dbReference>
<protein>
    <submittedName>
        <fullName evidence="4">Small secreted protein</fullName>
    </submittedName>
</protein>
<comment type="caution">
    <text evidence="4">The sequence shown here is derived from an EMBL/GenBank/DDBJ whole genome shotgun (WGS) entry which is preliminary data.</text>
</comment>
<dbReference type="SMART" id="SM00089">
    <property type="entry name" value="PKD"/>
    <property type="match status" value="3"/>
</dbReference>
<evidence type="ECO:0000313" key="5">
    <source>
        <dbReference type="Proteomes" id="UP001185092"/>
    </source>
</evidence>
<dbReference type="InterPro" id="IPR000601">
    <property type="entry name" value="PKD_dom"/>
</dbReference>
<evidence type="ECO:0000256" key="1">
    <source>
        <dbReference type="SAM" id="SignalP"/>
    </source>
</evidence>
<dbReference type="Pfam" id="PF18962">
    <property type="entry name" value="Por_Secre_tail"/>
    <property type="match status" value="1"/>
</dbReference>
<dbReference type="GO" id="GO:0007156">
    <property type="term" value="P:homophilic cell adhesion via plasma membrane adhesion molecules"/>
    <property type="evidence" value="ECO:0007669"/>
    <property type="project" value="InterPro"/>
</dbReference>
<feature type="domain" description="PKD" evidence="2">
    <location>
        <begin position="200"/>
        <end position="251"/>
    </location>
</feature>
<dbReference type="InterPro" id="IPR002126">
    <property type="entry name" value="Cadherin-like_dom"/>
</dbReference>
<evidence type="ECO:0000313" key="4">
    <source>
        <dbReference type="EMBL" id="MDR6237059.1"/>
    </source>
</evidence>
<organism evidence="4 5">
    <name type="scientific">Aureibacter tunicatorum</name>
    <dbReference type="NCBI Taxonomy" id="866807"/>
    <lineage>
        <taxon>Bacteria</taxon>
        <taxon>Pseudomonadati</taxon>
        <taxon>Bacteroidota</taxon>
        <taxon>Cytophagia</taxon>
        <taxon>Cytophagales</taxon>
        <taxon>Persicobacteraceae</taxon>
        <taxon>Aureibacter</taxon>
    </lineage>
</organism>
<dbReference type="InterPro" id="IPR008964">
    <property type="entry name" value="Invasin/intimin_cell_adhesion"/>
</dbReference>
<sequence length="2642" mass="282586">MRRKLQFLLAYMAVVMSLFSTNVAEANIAETENYKVPISVSSGFTASSPDVGEDIDISISNYNTNDVLPVGENVQFVLSVDDDQQVYSNLESIDWVAETEGGVEISSEDASNIAKFTVNFANDGIYKIKARMNLSADLSRTKVTSIDKELTVTVGVILADEANQGNINIAASDANNVDLNKEITFGIETDPVSTKSVISTYDWSIDEIQGVTSSTEKLNYTFDTPGEYTVRVTITGDNAENTAELTYTVIVGSQSKEDQTITFNAIADQIVGNVVDLSGVVATSGLDVAFAVSPSSAGTINGTDLTINETGSITVTASQSGDDSYNAATDVEQTFMAYPSLQIANNDNEIFIESNEGNQVEVGTTVVFTLGREDDQLIATVAPTYDWSVDNLSDESQAEKLVVEFDTEGVYVITLDLAGQPNGTNTTSLTYTITVGSPAKEDQTITFDAIADQIVGNVVDLSGVVATSGLDVAFTVSPSSAGTINGTDLTINEAGSITVTASQSGNDSYNEATDVEQTFMAYPSLQIANDNNEIYIESDKGNQVDAGTTVTFTLGRNDDQLIATVAPTYDWSVDKLADASQNDKLVVDFDTEGVYVITLDLAGEPNGTNITSLTYTITVGSPAKEDQTITFDAIADQIVGNVVDLSGVVATSGLDVAFTVSPSSAGTINGTDLTINEAGSITVTASQSGNDSYNAATDVEQTFMAYPSLQIANDNNEIYIESDKGNQVDVGTTVVFTLGRDDDQLIATVNPTYDWSVDKLADASQNDKLVVDFDTEGIYVITLDLAGEPNATNTTSLTYTITVGSPAKEDQTITFDAIADQIVGNVVDLSGVVATSGLDVTFTVSPSSAATINGTDLTINEAGSITVTASQSGNDSYNAATDVEQTFMAYPSLQIANDNNEIYIESDKGNQVDVGTTVVFTLGRDDDQLIATVAPTYDWSVDKLADASQNDKLVVDFDTEGVYVITLDLAGEPNGANTTSLTYTITVGSAEKEDQVLTFTEIVTMTVGDTETLEVSSDKGLTDFTFTMDPAGLATITGNSITADAAGTLRVTANQAGDDNTNPATASIEIKIYDQIDDSDITVTIPDVINEGDDDATIVVDVTDEVDDVTDITVKITDEDGNTTTITVDQPFDFPTSVTIPTDVTDNPGDITIVVEVTGNDDETITKTVDTTVVPTLTEDDITVNIDPSTVVEDTDFTLTSTVSVDVVVETTTWIIKDSEGTSIATSSDTPWTVIGGVDIPGDYTVEVTVVTEDGQTVTKITDLTVNPKAKEDQTVTLTISDVELIKVVGEELEYTAISDAADQTDIDVVLEIASSNPAGVASIAQDGTVTFNEEGTVTFKATEDGSDMYNSAESDEITVTVVPHIAPYGEITFADADQDGEIELNEKVTFTFTNEDVIDAILSGEYSWWVEKDGQQVPGDDKVSSLDKLPTNGFDEYGTYTVYVTTYAQPSTSLDGTRNVHTYEFTFTIADPGKQDVVSLTLDIDNPTEMYVGQVITLTSTIDPAILSDDVEYAASDVNSNALVSIAGDQLTAVAEGTADVQAQLRGHADYNDVTSETKQIVIYPMISEDNGDISLDIPAEKIAETDFQIEVILSNEVKNVTSRTWTITQDGTEVISGTDFPIDLNLPAGTYTVTATVEANAGQTISVSEDFDVTKLTQEIIALDSHDKMVGDDDFNLEATTNPDVVVTGSTITYLSNDENIVTVDDLGNVTIVGVGSTTITVTASETDMYESATKEITINVTTDGTKEPQVITISDLDLTMTVGDVEDIFTVLSDKGLTDFTYELDVDGIVALDEAKPSITAVAKGTVVLTVSEPGNDEVEAGTASVTIKVYNTIDDSDITVTVPDVITEGDDDATVVIDATDDVEDVTEITVTITDEDGNTTVITVDEPFDFPVTVTIPTDVTDNPGDVTIVVDVTGNDDTTVTKTVDTTIYPELTDDEITIVTDPEVVVEDTEFDATVVISDSEVEIDEDATSWTITDDATQTVVATGTGVTWTDVVLDDAGVYDITVTVTTVDGQTVSTTKTINVEVFGQLTDKKVRIVTDKDPEPVVVGDEVTFSVEILTDDINSDEITVNNWNVTDNYGNDLGIMSDDATLTHTFDEEGVVIVWADVTKESTTVRIFRAINIGGDAVVVEPLILDIKGNESTAVSVNEKFSAVWVSIPEAIDVQDITLEWVVKDENNNQVGDTFVSQVTRDAASLDFETAFDMVGVYTIYLTAKNPEGEVSNVQVHRVEVFEKIENAEFNLTVFGSDFAVGGDIDSQVEIMTDLANVTDIKWEIFQDGDSYIASQESIENAVEDFTFAPLEKGVYEVRATIFGHGNSEPVVLSEIIEVMKDGNGSSDRLPIADIKIGESDELSYVKRGSTVDFLNNSVGTYDEVKWTVTVEGEEVYTSDDMESIDYTFEENGFVQVVLEIFSETIPDNERRIDVVNFIVNETGTSTGGNGTNLIVVFGKYEGDVKTGVDTRFGMSSTSKPKTVTWVITDVDGEVIKEEQQLSDEQGSLNGNDLVHKFDSVGTYIVNVRVTFDGVAGEFSAIEPWVVQVDQGIVGIEDVITSNNISVYPVPSFGNLTVQIDRADADAEVAIEVYDVQSRLVYSNNASIFELAEGKDLDLNGLEAGVYIVRVSAGSNVASKRIVLKK</sequence>
<reference evidence="4" key="1">
    <citation type="submission" date="2023-07" db="EMBL/GenBank/DDBJ databases">
        <title>Genomic Encyclopedia of Type Strains, Phase IV (KMG-IV): sequencing the most valuable type-strain genomes for metagenomic binning, comparative biology and taxonomic classification.</title>
        <authorList>
            <person name="Goeker M."/>
        </authorList>
    </citation>
    <scope>NUCLEOTIDE SEQUENCE</scope>
    <source>
        <strain evidence="4">DSM 26174</strain>
    </source>
</reference>
<dbReference type="InterPro" id="IPR003343">
    <property type="entry name" value="Big_2"/>
</dbReference>
<evidence type="ECO:0000259" key="3">
    <source>
        <dbReference type="PROSITE" id="PS50268"/>
    </source>
</evidence>
<feature type="chain" id="PRO_5041972613" evidence="1">
    <location>
        <begin position="27"/>
        <end position="2642"/>
    </location>
</feature>
<keyword evidence="5" id="KW-1185">Reference proteome</keyword>
<accession>A0AAE3XJ25</accession>
<gene>
    <name evidence="4" type="ORF">HNQ88_000035</name>
</gene>
<feature type="domain" description="Cadherin" evidence="3">
    <location>
        <begin position="169"/>
        <end position="263"/>
    </location>
</feature>
<dbReference type="SUPFAM" id="SSF49299">
    <property type="entry name" value="PKD domain"/>
    <property type="match status" value="1"/>
</dbReference>
<dbReference type="GO" id="GO:0005509">
    <property type="term" value="F:calcium ion binding"/>
    <property type="evidence" value="ECO:0007669"/>
    <property type="project" value="InterPro"/>
</dbReference>
<evidence type="ECO:0000259" key="2">
    <source>
        <dbReference type="PROSITE" id="PS50093"/>
    </source>
</evidence>
<dbReference type="NCBIfam" id="TIGR04183">
    <property type="entry name" value="Por_Secre_tail"/>
    <property type="match status" value="1"/>
</dbReference>
<name>A0AAE3XJ25_9BACT</name>
<dbReference type="CDD" id="cd00146">
    <property type="entry name" value="PKD"/>
    <property type="match status" value="1"/>
</dbReference>
<dbReference type="Proteomes" id="UP001185092">
    <property type="component" value="Unassembled WGS sequence"/>
</dbReference>
<dbReference type="InterPro" id="IPR022409">
    <property type="entry name" value="PKD/Chitinase_dom"/>
</dbReference>
<feature type="signal peptide" evidence="1">
    <location>
        <begin position="1"/>
        <end position="26"/>
    </location>
</feature>
<dbReference type="Gene3D" id="2.60.40.1080">
    <property type="match status" value="1"/>
</dbReference>
<dbReference type="PROSITE" id="PS50268">
    <property type="entry name" value="CADHERIN_2"/>
    <property type="match status" value="2"/>
</dbReference>
<dbReference type="RefSeq" id="WP_309936493.1">
    <property type="nucleotide sequence ID" value="NZ_AP025305.1"/>
</dbReference>
<feature type="domain" description="Cadherin" evidence="3">
    <location>
        <begin position="1718"/>
        <end position="1849"/>
    </location>
</feature>
<dbReference type="Gene3D" id="2.60.40.10">
    <property type="entry name" value="Immunoglobulins"/>
    <property type="match status" value="1"/>
</dbReference>
<dbReference type="EMBL" id="JAVDQD010000001">
    <property type="protein sequence ID" value="MDR6237059.1"/>
    <property type="molecule type" value="Genomic_DNA"/>
</dbReference>
<keyword evidence="1" id="KW-0732">Signal</keyword>
<dbReference type="PROSITE" id="PS50093">
    <property type="entry name" value="PKD"/>
    <property type="match status" value="1"/>
</dbReference>
<dbReference type="GO" id="GO:0016020">
    <property type="term" value="C:membrane"/>
    <property type="evidence" value="ECO:0007669"/>
    <property type="project" value="InterPro"/>
</dbReference>
<dbReference type="SMART" id="SM00635">
    <property type="entry name" value="BID_2"/>
    <property type="match status" value="3"/>
</dbReference>
<proteinExistence type="predicted"/>
<dbReference type="SUPFAM" id="SSF49373">
    <property type="entry name" value="Invasin/intimin cell-adhesion fragments"/>
    <property type="match status" value="1"/>
</dbReference>
<dbReference type="InterPro" id="IPR026444">
    <property type="entry name" value="Secre_tail"/>
</dbReference>